<comment type="caution">
    <text evidence="1">The sequence shown here is derived from an EMBL/GenBank/DDBJ whole genome shotgun (WGS) entry which is preliminary data.</text>
</comment>
<dbReference type="AlphaFoldDB" id="A0A9D3Y652"/>
<dbReference type="EMBL" id="JAIWYP010000022">
    <property type="protein sequence ID" value="KAH3692475.1"/>
    <property type="molecule type" value="Genomic_DNA"/>
</dbReference>
<protein>
    <submittedName>
        <fullName evidence="1">Uncharacterized protein</fullName>
    </submittedName>
</protein>
<evidence type="ECO:0000313" key="2">
    <source>
        <dbReference type="Proteomes" id="UP000828390"/>
    </source>
</evidence>
<sequence>MNDLFYKYVLFRIQTTVVKSVTEHSHVPNMFKVAALKVREEIWAGLAGSRGTTGQIVVDKSAQQTAEVKYPDTPTPF</sequence>
<keyword evidence="2" id="KW-1185">Reference proteome</keyword>
<gene>
    <name evidence="1" type="ORF">DPMN_194316</name>
</gene>
<reference evidence="1" key="2">
    <citation type="submission" date="2020-11" db="EMBL/GenBank/DDBJ databases">
        <authorList>
            <person name="McCartney M.A."/>
            <person name="Auch B."/>
            <person name="Kono T."/>
            <person name="Mallez S."/>
            <person name="Becker A."/>
            <person name="Gohl D.M."/>
            <person name="Silverstein K.A.T."/>
            <person name="Koren S."/>
            <person name="Bechman K.B."/>
            <person name="Herman A."/>
            <person name="Abrahante J.E."/>
            <person name="Garbe J."/>
        </authorList>
    </citation>
    <scope>NUCLEOTIDE SEQUENCE</scope>
    <source>
        <strain evidence="1">Duluth1</strain>
        <tissue evidence="1">Whole animal</tissue>
    </source>
</reference>
<organism evidence="1 2">
    <name type="scientific">Dreissena polymorpha</name>
    <name type="common">Zebra mussel</name>
    <name type="synonym">Mytilus polymorpha</name>
    <dbReference type="NCBI Taxonomy" id="45954"/>
    <lineage>
        <taxon>Eukaryota</taxon>
        <taxon>Metazoa</taxon>
        <taxon>Spiralia</taxon>
        <taxon>Lophotrochozoa</taxon>
        <taxon>Mollusca</taxon>
        <taxon>Bivalvia</taxon>
        <taxon>Autobranchia</taxon>
        <taxon>Heteroconchia</taxon>
        <taxon>Euheterodonta</taxon>
        <taxon>Imparidentia</taxon>
        <taxon>Neoheterodontei</taxon>
        <taxon>Myida</taxon>
        <taxon>Dreissenoidea</taxon>
        <taxon>Dreissenidae</taxon>
        <taxon>Dreissena</taxon>
    </lineage>
</organism>
<accession>A0A9D3Y652</accession>
<evidence type="ECO:0000313" key="1">
    <source>
        <dbReference type="EMBL" id="KAH3692475.1"/>
    </source>
</evidence>
<reference evidence="1" key="1">
    <citation type="journal article" date="2019" name="bioRxiv">
        <title>The Genome of the Zebra Mussel, Dreissena polymorpha: A Resource for Invasive Species Research.</title>
        <authorList>
            <person name="McCartney M.A."/>
            <person name="Auch B."/>
            <person name="Kono T."/>
            <person name="Mallez S."/>
            <person name="Zhang Y."/>
            <person name="Obille A."/>
            <person name="Becker A."/>
            <person name="Abrahante J.E."/>
            <person name="Garbe J."/>
            <person name="Badalamenti J.P."/>
            <person name="Herman A."/>
            <person name="Mangelson H."/>
            <person name="Liachko I."/>
            <person name="Sullivan S."/>
            <person name="Sone E.D."/>
            <person name="Koren S."/>
            <person name="Silverstein K.A.T."/>
            <person name="Beckman K.B."/>
            <person name="Gohl D.M."/>
        </authorList>
    </citation>
    <scope>NUCLEOTIDE SEQUENCE</scope>
    <source>
        <strain evidence="1">Duluth1</strain>
        <tissue evidence="1">Whole animal</tissue>
    </source>
</reference>
<proteinExistence type="predicted"/>
<name>A0A9D3Y652_DREPO</name>
<dbReference type="Proteomes" id="UP000828390">
    <property type="component" value="Unassembled WGS sequence"/>
</dbReference>